<dbReference type="KEGG" id="syw:SYNW1594"/>
<dbReference type="RefSeq" id="WP_011128458.1">
    <property type="nucleotide sequence ID" value="NC_005070.1"/>
</dbReference>
<evidence type="ECO:0000313" key="1">
    <source>
        <dbReference type="EMBL" id="CAE08109.1"/>
    </source>
</evidence>
<dbReference type="STRING" id="84588.SYNW1594"/>
<protein>
    <submittedName>
        <fullName evidence="1">Uncharacterized protein</fullName>
    </submittedName>
</protein>
<sequence>MSPSSQRRQRLHELLLALIAREEDLQLMDSEHPQLDGGTAPGRWLDQNRRTLQRYQALVRTAVTLDALLDAEDSPPDFGAG</sequence>
<reference evidence="1 2" key="1">
    <citation type="journal article" date="2003" name="Nature">
        <title>The genome of a motile marine Synechococcus.</title>
        <authorList>
            <person name="Palenik B."/>
            <person name="Brahamsha B."/>
            <person name="Larimer F."/>
            <person name="Land M."/>
            <person name="Hauser L."/>
            <person name="Chain P."/>
            <person name="Lamerdin J."/>
            <person name="Regala W."/>
            <person name="Allen E.A."/>
            <person name="McCarren J."/>
            <person name="Paulsen I."/>
            <person name="Dufresne A."/>
            <person name="Partensky F."/>
            <person name="Webb E."/>
            <person name="Waterbury J."/>
        </authorList>
    </citation>
    <scope>NUCLEOTIDE SEQUENCE [LARGE SCALE GENOMIC DNA]</scope>
    <source>
        <strain evidence="1 2">WH8102</strain>
    </source>
</reference>
<dbReference type="AlphaFoldDB" id="Q7U5U9"/>
<organism evidence="1 2">
    <name type="scientific">Parasynechococcus marenigrum (strain WH8102)</name>
    <dbReference type="NCBI Taxonomy" id="84588"/>
    <lineage>
        <taxon>Bacteria</taxon>
        <taxon>Bacillati</taxon>
        <taxon>Cyanobacteriota</taxon>
        <taxon>Cyanophyceae</taxon>
        <taxon>Synechococcales</taxon>
        <taxon>Prochlorococcaceae</taxon>
        <taxon>Parasynechococcus</taxon>
        <taxon>Parasynechococcus marenigrum</taxon>
    </lineage>
</organism>
<name>Q7U5U9_PARMW</name>
<dbReference type="eggNOG" id="ENOG502ZEM3">
    <property type="taxonomic scope" value="Bacteria"/>
</dbReference>
<dbReference type="Proteomes" id="UP000001422">
    <property type="component" value="Chromosome"/>
</dbReference>
<dbReference type="EMBL" id="BX569693">
    <property type="protein sequence ID" value="CAE08109.1"/>
    <property type="molecule type" value="Genomic_DNA"/>
</dbReference>
<gene>
    <name evidence="1" type="ordered locus">SYNW1594</name>
</gene>
<proteinExistence type="predicted"/>
<dbReference type="HOGENOM" id="CLU_166144_1_0_3"/>
<keyword evidence="2" id="KW-1185">Reference proteome</keyword>
<accession>Q7U5U9</accession>
<evidence type="ECO:0000313" key="2">
    <source>
        <dbReference type="Proteomes" id="UP000001422"/>
    </source>
</evidence>